<dbReference type="AlphaFoldDB" id="A0A378YV83"/>
<sequence>MPNYAIPGVRTTRPVARGLGVLLVVCAVAAVLAWNAYQRRAPTDTLRIQLRTEQIGAGIGVGTAVRLDGVAVGRIAAVRPVERGRQLLTLELDRSQTAGLTDTFGVDYAPENLFGISTLALRAEPGGVPLRDGQLIDMGGRVEDVTMGALLRTLTGTVTEVLTPELTELLTRIDTDLRAFTPIIEAIVELGRIVADTQVYPSSFLIDQYGSFLNGFGAFTSATFRLAAALMDIEIFRTERGRYDTSITVIRDGVLLGLADTLNTLRTHLGGLIGVLTPTVEALAGTVPDPATSRAQLTELIARLDRVFADTPDGPVVSLEVTLRGVPAVGVPLLGQQAFTALTRPEGVR</sequence>
<protein>
    <submittedName>
        <fullName evidence="2">Virulence factor Mce family protein</fullName>
    </submittedName>
</protein>
<gene>
    <name evidence="2" type="ORF">NCTC1934_04404</name>
</gene>
<keyword evidence="1" id="KW-0812">Transmembrane</keyword>
<keyword evidence="1" id="KW-1133">Transmembrane helix</keyword>
<evidence type="ECO:0000313" key="2">
    <source>
        <dbReference type="EMBL" id="SUA80693.1"/>
    </source>
</evidence>
<evidence type="ECO:0000256" key="1">
    <source>
        <dbReference type="SAM" id="Phobius"/>
    </source>
</evidence>
<reference evidence="2 3" key="1">
    <citation type="submission" date="2018-06" db="EMBL/GenBank/DDBJ databases">
        <authorList>
            <consortium name="Pathogen Informatics"/>
            <person name="Doyle S."/>
        </authorList>
    </citation>
    <scope>NUCLEOTIDE SEQUENCE [LARGE SCALE GENOMIC DNA]</scope>
    <source>
        <strain evidence="2 3">NCTC1934</strain>
    </source>
</reference>
<dbReference type="STRING" id="1406858.GCA_000710895_06483"/>
<dbReference type="EMBL" id="UGRY01000002">
    <property type="protein sequence ID" value="SUA80693.1"/>
    <property type="molecule type" value="Genomic_DNA"/>
</dbReference>
<feature type="transmembrane region" description="Helical" evidence="1">
    <location>
        <begin position="15"/>
        <end position="37"/>
    </location>
</feature>
<dbReference type="RefSeq" id="WP_051037440.1">
    <property type="nucleotide sequence ID" value="NZ_UGRY01000002.1"/>
</dbReference>
<dbReference type="OrthoDB" id="4367361at2"/>
<proteinExistence type="predicted"/>
<organism evidence="2 3">
    <name type="scientific">Nocardia otitidiscaviarum</name>
    <dbReference type="NCBI Taxonomy" id="1823"/>
    <lineage>
        <taxon>Bacteria</taxon>
        <taxon>Bacillati</taxon>
        <taxon>Actinomycetota</taxon>
        <taxon>Actinomycetes</taxon>
        <taxon>Mycobacteriales</taxon>
        <taxon>Nocardiaceae</taxon>
        <taxon>Nocardia</taxon>
    </lineage>
</organism>
<keyword evidence="1" id="KW-0472">Membrane</keyword>
<keyword evidence="3" id="KW-1185">Reference proteome</keyword>
<evidence type="ECO:0000313" key="3">
    <source>
        <dbReference type="Proteomes" id="UP000255467"/>
    </source>
</evidence>
<accession>A0A378YV83</accession>
<name>A0A378YV83_9NOCA</name>
<dbReference type="Proteomes" id="UP000255467">
    <property type="component" value="Unassembled WGS sequence"/>
</dbReference>